<name>A0A1T4VVU7_9BACT</name>
<feature type="signal peptide" evidence="3">
    <location>
        <begin position="1"/>
        <end position="24"/>
    </location>
</feature>
<dbReference type="Gene3D" id="3.60.60.10">
    <property type="entry name" value="Penicillin V Acylase, Chain A"/>
    <property type="match status" value="1"/>
</dbReference>
<sequence>MKKHLLCAGICALSLIISAVSASACTLSYWAPEKQHALTGRNMDWFSEMGTKLWIFPRGLERNGQTAQNPMHWTSKYGSLSISIWDCLITEGVNEKGLVANNLYLPETSFEKRNSSQPGMGMSIWLQYYLDNFATVDEAVAATTGKDFQVQSSKLTLFGKTAAIPLHIALTDAHGDCAIIELLDGKTIIHRETKQAALTNTVYATQKILAKQYQGLGGKHMLPGSSESEDRYARTAFYLTKLPQNASSQHAVAGLMSVMRNAATPIGANDPKRPNIAMTLWSTVTDSTTQTMYFSSSLSPNTLRIDLNACTLDKGASILNLDPMHTADTLAGDVQNAFAPHKDIPFVQAGQQITWTAPKTK</sequence>
<dbReference type="Proteomes" id="UP000189733">
    <property type="component" value="Unassembled WGS sequence"/>
</dbReference>
<dbReference type="InterPro" id="IPR029132">
    <property type="entry name" value="CBAH/NAAA_C"/>
</dbReference>
<keyword evidence="3" id="KW-0732">Signal</keyword>
<dbReference type="InterPro" id="IPR029055">
    <property type="entry name" value="Ntn_hydrolases_N"/>
</dbReference>
<dbReference type="GO" id="GO:0016787">
    <property type="term" value="F:hydrolase activity"/>
    <property type="evidence" value="ECO:0007669"/>
    <property type="project" value="UniProtKB-KW"/>
</dbReference>
<protein>
    <submittedName>
        <fullName evidence="5">Choloylglycine hydrolase</fullName>
    </submittedName>
</protein>
<keyword evidence="6" id="KW-1185">Reference proteome</keyword>
<accession>A0A1T4VVU7</accession>
<feature type="chain" id="PRO_5012978896" evidence="3">
    <location>
        <begin position="25"/>
        <end position="361"/>
    </location>
</feature>
<dbReference type="PANTHER" id="PTHR35527">
    <property type="entry name" value="CHOLOYLGLYCINE HYDROLASE"/>
    <property type="match status" value="1"/>
</dbReference>
<dbReference type="EMBL" id="FUYA01000003">
    <property type="protein sequence ID" value="SKA69077.1"/>
    <property type="molecule type" value="Genomic_DNA"/>
</dbReference>
<keyword evidence="2 5" id="KW-0378">Hydrolase</keyword>
<dbReference type="InterPro" id="IPR052193">
    <property type="entry name" value="Peptidase_C59"/>
</dbReference>
<feature type="domain" description="Choloylglycine hydrolase/NAAA C-terminal" evidence="4">
    <location>
        <begin position="25"/>
        <end position="314"/>
    </location>
</feature>
<dbReference type="OrthoDB" id="1265391at2"/>
<evidence type="ECO:0000256" key="1">
    <source>
        <dbReference type="ARBA" id="ARBA00006625"/>
    </source>
</evidence>
<evidence type="ECO:0000313" key="5">
    <source>
        <dbReference type="EMBL" id="SKA69077.1"/>
    </source>
</evidence>
<dbReference type="AlphaFoldDB" id="A0A1T4VVU7"/>
<dbReference type="Pfam" id="PF02275">
    <property type="entry name" value="CBAH"/>
    <property type="match status" value="1"/>
</dbReference>
<proteinExistence type="inferred from homology"/>
<evidence type="ECO:0000256" key="3">
    <source>
        <dbReference type="SAM" id="SignalP"/>
    </source>
</evidence>
<evidence type="ECO:0000259" key="4">
    <source>
        <dbReference type="Pfam" id="PF02275"/>
    </source>
</evidence>
<reference evidence="5 6" key="1">
    <citation type="submission" date="2017-02" db="EMBL/GenBank/DDBJ databases">
        <authorList>
            <person name="Peterson S.W."/>
        </authorList>
    </citation>
    <scope>NUCLEOTIDE SEQUENCE [LARGE SCALE GENOMIC DNA]</scope>
    <source>
        <strain evidence="5 6">DSM 18034</strain>
    </source>
</reference>
<dbReference type="PROSITE" id="PS51257">
    <property type="entry name" value="PROKAR_LIPOPROTEIN"/>
    <property type="match status" value="1"/>
</dbReference>
<dbReference type="SUPFAM" id="SSF56235">
    <property type="entry name" value="N-terminal nucleophile aminohydrolases (Ntn hydrolases)"/>
    <property type="match status" value="1"/>
</dbReference>
<gene>
    <name evidence="5" type="ORF">SAMN02745702_01034</name>
</gene>
<dbReference type="RefSeq" id="WP_078684340.1">
    <property type="nucleotide sequence ID" value="NZ_FUYA01000003.1"/>
</dbReference>
<evidence type="ECO:0000313" key="6">
    <source>
        <dbReference type="Proteomes" id="UP000189733"/>
    </source>
</evidence>
<comment type="similarity">
    <text evidence="1">Belongs to the peptidase C59 family.</text>
</comment>
<organism evidence="5 6">
    <name type="scientific">Desulfobaculum bizertense DSM 18034</name>
    <dbReference type="NCBI Taxonomy" id="1121442"/>
    <lineage>
        <taxon>Bacteria</taxon>
        <taxon>Pseudomonadati</taxon>
        <taxon>Thermodesulfobacteriota</taxon>
        <taxon>Desulfovibrionia</taxon>
        <taxon>Desulfovibrionales</taxon>
        <taxon>Desulfovibrionaceae</taxon>
        <taxon>Desulfobaculum</taxon>
    </lineage>
</organism>
<evidence type="ECO:0000256" key="2">
    <source>
        <dbReference type="ARBA" id="ARBA00022801"/>
    </source>
</evidence>
<dbReference type="PANTHER" id="PTHR35527:SF2">
    <property type="entry name" value="HYDROLASE"/>
    <property type="match status" value="1"/>
</dbReference>